<gene>
    <name evidence="2" type="ORF">DM02DRAFT_659660</name>
</gene>
<keyword evidence="1" id="KW-0732">Signal</keyword>
<evidence type="ECO:0000256" key="1">
    <source>
        <dbReference type="SAM" id="SignalP"/>
    </source>
</evidence>
<accession>A0A2V1DD56</accession>
<keyword evidence="3" id="KW-1185">Reference proteome</keyword>
<dbReference type="Proteomes" id="UP000244855">
    <property type="component" value="Unassembled WGS sequence"/>
</dbReference>
<name>A0A2V1DD56_9PLEO</name>
<organism evidence="2 3">
    <name type="scientific">Periconia macrospinosa</name>
    <dbReference type="NCBI Taxonomy" id="97972"/>
    <lineage>
        <taxon>Eukaryota</taxon>
        <taxon>Fungi</taxon>
        <taxon>Dikarya</taxon>
        <taxon>Ascomycota</taxon>
        <taxon>Pezizomycotina</taxon>
        <taxon>Dothideomycetes</taxon>
        <taxon>Pleosporomycetidae</taxon>
        <taxon>Pleosporales</taxon>
        <taxon>Massarineae</taxon>
        <taxon>Periconiaceae</taxon>
        <taxon>Periconia</taxon>
    </lineage>
</organism>
<reference evidence="2 3" key="1">
    <citation type="journal article" date="2018" name="Sci. Rep.">
        <title>Comparative genomics provides insights into the lifestyle and reveals functional heterogeneity of dark septate endophytic fungi.</title>
        <authorList>
            <person name="Knapp D.G."/>
            <person name="Nemeth J.B."/>
            <person name="Barry K."/>
            <person name="Hainaut M."/>
            <person name="Henrissat B."/>
            <person name="Johnson J."/>
            <person name="Kuo A."/>
            <person name="Lim J.H.P."/>
            <person name="Lipzen A."/>
            <person name="Nolan M."/>
            <person name="Ohm R.A."/>
            <person name="Tamas L."/>
            <person name="Grigoriev I.V."/>
            <person name="Spatafora J.W."/>
            <person name="Nagy L.G."/>
            <person name="Kovacs G.M."/>
        </authorList>
    </citation>
    <scope>NUCLEOTIDE SEQUENCE [LARGE SCALE GENOMIC DNA]</scope>
    <source>
        <strain evidence="2 3">DSE2036</strain>
    </source>
</reference>
<dbReference type="EMBL" id="KZ805479">
    <property type="protein sequence ID" value="PVH95935.1"/>
    <property type="molecule type" value="Genomic_DNA"/>
</dbReference>
<proteinExistence type="predicted"/>
<feature type="signal peptide" evidence="1">
    <location>
        <begin position="1"/>
        <end position="23"/>
    </location>
</feature>
<sequence>MYIRKPILTGILILTTLSTATSADPQTSLVGYTTFPNSTSISNINATNPGFPSTVDCGEVHATKSIAGILSKVKAPLKASNRCTYLNNTIAVVEVVKGCMCGFYANDRCQELSGQYTGVVGALGGNDEQQRSVEKGYSSDMQLAYYQCMRFDSA</sequence>
<evidence type="ECO:0008006" key="4">
    <source>
        <dbReference type="Google" id="ProtNLM"/>
    </source>
</evidence>
<evidence type="ECO:0000313" key="2">
    <source>
        <dbReference type="EMBL" id="PVH95935.1"/>
    </source>
</evidence>
<dbReference type="AlphaFoldDB" id="A0A2V1DD56"/>
<evidence type="ECO:0000313" key="3">
    <source>
        <dbReference type="Proteomes" id="UP000244855"/>
    </source>
</evidence>
<protein>
    <recommendedName>
        <fullName evidence="4">Ecp2 effector protein domain-containing protein</fullName>
    </recommendedName>
</protein>
<feature type="chain" id="PRO_5016112080" description="Ecp2 effector protein domain-containing protein" evidence="1">
    <location>
        <begin position="24"/>
        <end position="154"/>
    </location>
</feature>